<evidence type="ECO:0008006" key="6">
    <source>
        <dbReference type="Google" id="ProtNLM"/>
    </source>
</evidence>
<gene>
    <name evidence="4" type="ORF">HNQ39_002603</name>
</gene>
<organism evidence="4 5">
    <name type="scientific">Armatimonas rosea</name>
    <dbReference type="NCBI Taxonomy" id="685828"/>
    <lineage>
        <taxon>Bacteria</taxon>
        <taxon>Bacillati</taxon>
        <taxon>Armatimonadota</taxon>
        <taxon>Armatimonadia</taxon>
        <taxon>Armatimonadales</taxon>
        <taxon>Armatimonadaceae</taxon>
        <taxon>Armatimonas</taxon>
    </lineage>
</organism>
<dbReference type="InterPro" id="IPR012480">
    <property type="entry name" value="Hepar_II_III_C"/>
</dbReference>
<reference evidence="4 5" key="1">
    <citation type="submission" date="2020-08" db="EMBL/GenBank/DDBJ databases">
        <title>Genomic Encyclopedia of Type Strains, Phase IV (KMG-IV): sequencing the most valuable type-strain genomes for metagenomic binning, comparative biology and taxonomic classification.</title>
        <authorList>
            <person name="Goeker M."/>
        </authorList>
    </citation>
    <scope>NUCLEOTIDE SEQUENCE [LARGE SCALE GENOMIC DNA]</scope>
    <source>
        <strain evidence="4 5">DSM 23562</strain>
    </source>
</reference>
<evidence type="ECO:0000256" key="1">
    <source>
        <dbReference type="ARBA" id="ARBA00004196"/>
    </source>
</evidence>
<dbReference type="InterPro" id="IPR008929">
    <property type="entry name" value="Chondroitin_lyas"/>
</dbReference>
<dbReference type="Proteomes" id="UP000520814">
    <property type="component" value="Unassembled WGS sequence"/>
</dbReference>
<protein>
    <recommendedName>
        <fullName evidence="6">Heparinase II/III-like protein</fullName>
    </recommendedName>
</protein>
<dbReference type="InterPro" id="IPR058849">
    <property type="entry name" value="Ulvan_lyase_2nd"/>
</dbReference>
<dbReference type="RefSeq" id="WP_184196447.1">
    <property type="nucleotide sequence ID" value="NZ_JACHGW010000002.1"/>
</dbReference>
<dbReference type="Gene3D" id="2.70.98.70">
    <property type="match status" value="1"/>
</dbReference>
<keyword evidence="5" id="KW-1185">Reference proteome</keyword>
<evidence type="ECO:0000259" key="2">
    <source>
        <dbReference type="Pfam" id="PF07940"/>
    </source>
</evidence>
<dbReference type="AlphaFoldDB" id="A0A7W9SQ63"/>
<dbReference type="SUPFAM" id="SSF48230">
    <property type="entry name" value="Chondroitin AC/alginate lyase"/>
    <property type="match status" value="1"/>
</dbReference>
<evidence type="ECO:0000259" key="3">
    <source>
        <dbReference type="Pfam" id="PF26377"/>
    </source>
</evidence>
<proteinExistence type="predicted"/>
<feature type="domain" description="Heparinase II/III-like C-terminal" evidence="2">
    <location>
        <begin position="435"/>
        <end position="492"/>
    </location>
</feature>
<comment type="caution">
    <text evidence="4">The sequence shown here is derived from an EMBL/GenBank/DDBJ whole genome shotgun (WGS) entry which is preliminary data.</text>
</comment>
<accession>A0A7W9SQ63</accession>
<dbReference type="EMBL" id="JACHGW010000002">
    <property type="protein sequence ID" value="MBB6050812.1"/>
    <property type="molecule type" value="Genomic_DNA"/>
</dbReference>
<dbReference type="Gene3D" id="1.50.10.100">
    <property type="entry name" value="Chondroitin AC/alginate lyase"/>
    <property type="match status" value="1"/>
</dbReference>
<name>A0A7W9SQ63_ARMRO</name>
<evidence type="ECO:0000313" key="5">
    <source>
        <dbReference type="Proteomes" id="UP000520814"/>
    </source>
</evidence>
<sequence>MRPLIWVTPADRAPILDKIATQPWAKALFTALQAGVKDDLAQHQSDRDAYLRGFPLVPSPAGPTAHPTFAYQGANGARPNQATRQKLMHFVQVGIDCGVLYFLTEDKSYAACAADILNVFTEAMVQLKPSEAVGNGGYLYPSDHLLEARILGAQIPLVYDFVASYLQAGATVYDLATRQPQRFDFEHAQTVFRRYARLALDHGLIDCNWPVLEMPSLAHNVLALDDPAERARLLAFVTQESTRHQDALKKVVGQFATPGTIWPESFQYSGGVSTLATYLVALMERQGQAAVLTASYANIPLSLARMQELRFPNGEYIRFGDGPRKSGAPYDSFEIAYALGQRVGDAKLQALFGGLLNLGIESKAYDRSKPDGHSGSANPYFAPLPLLWYAPTITGKREALTPKTTDTLPFVGAVLQRSLSPDKSPKNALMAVVSGGSHVHGHASGMALELYGKGYVLGANAGKGEYTTDEHENYRRLFAAYNTVIVNGASQGSGGWVGLGTQTVQSVGLESVPGDTPLSPSYSYSLTRFSDDKSPGAKATQERLVALVRTSPTTGYYVDIFRSRALPDTPEQFHDYLYHNLGDGVELTAEQPGLVLSDTPERFRPIPGAVWKQNGRYLWPGWHVFQKTQASGTFAGSVQAHFHAKTLPGMRLFLPGAPGREYARALAPSTHEAPAPYDSAPTPVLVVRQRGEAWSRPFAVVYEPVEGPEGKGSIVSVTPLTDEKGLAGLIVVSQLAGKTLTQHVLVRPCRIPALGLEQKGLFGIVTRQEGK</sequence>
<dbReference type="Pfam" id="PF07940">
    <property type="entry name" value="Hepar_II_III_C"/>
    <property type="match status" value="1"/>
</dbReference>
<dbReference type="GO" id="GO:0030313">
    <property type="term" value="C:cell envelope"/>
    <property type="evidence" value="ECO:0007669"/>
    <property type="project" value="UniProtKB-SubCell"/>
</dbReference>
<evidence type="ECO:0000313" key="4">
    <source>
        <dbReference type="EMBL" id="MBB6050812.1"/>
    </source>
</evidence>
<dbReference type="Pfam" id="PF26377">
    <property type="entry name" value="Ulvan_lyase_2nd"/>
    <property type="match status" value="1"/>
</dbReference>
<feature type="domain" description="Endo-acting ulvan lyase 2nd" evidence="3">
    <location>
        <begin position="260"/>
        <end position="399"/>
    </location>
</feature>
<dbReference type="GO" id="GO:0016829">
    <property type="term" value="F:lyase activity"/>
    <property type="evidence" value="ECO:0007669"/>
    <property type="project" value="InterPro"/>
</dbReference>
<comment type="subcellular location">
    <subcellularLocation>
        <location evidence="1">Cell envelope</location>
    </subcellularLocation>
</comment>